<dbReference type="eggNOG" id="arCOG02209">
    <property type="taxonomic scope" value="Archaea"/>
</dbReference>
<name>A9A6X7_METM6</name>
<feature type="transmembrane region" description="Helical" evidence="6">
    <location>
        <begin position="145"/>
        <end position="165"/>
    </location>
</feature>
<feature type="transmembrane region" description="Helical" evidence="6">
    <location>
        <begin position="12"/>
        <end position="36"/>
    </location>
</feature>
<dbReference type="PhylomeDB" id="A9A6X7"/>
<evidence type="ECO:0000256" key="3">
    <source>
        <dbReference type="ARBA" id="ARBA00022692"/>
    </source>
</evidence>
<feature type="transmembrane region" description="Helical" evidence="6">
    <location>
        <begin position="361"/>
        <end position="380"/>
    </location>
</feature>
<comment type="subcellular location">
    <subcellularLocation>
        <location evidence="1">Cell membrane</location>
        <topology evidence="1">Multi-pass membrane protein</topology>
    </subcellularLocation>
</comment>
<organism evidence="7">
    <name type="scientific">Methanococcus maripaludis (strain C6 / ATCC BAA-1332)</name>
    <dbReference type="NCBI Taxonomy" id="444158"/>
    <lineage>
        <taxon>Archaea</taxon>
        <taxon>Methanobacteriati</taxon>
        <taxon>Methanobacteriota</taxon>
        <taxon>Methanomada group</taxon>
        <taxon>Methanococci</taxon>
        <taxon>Methanococcales</taxon>
        <taxon>Methanococcaceae</taxon>
        <taxon>Methanococcus</taxon>
    </lineage>
</organism>
<dbReference type="InterPro" id="IPR050833">
    <property type="entry name" value="Poly_Biosynth_Transport"/>
</dbReference>
<dbReference type="EMBL" id="CP000867">
    <property type="protein sequence ID" value="ABX01405.1"/>
    <property type="molecule type" value="Genomic_DNA"/>
</dbReference>
<dbReference type="HOGENOM" id="CLU_022017_6_3_2"/>
<dbReference type="InterPro" id="IPR002797">
    <property type="entry name" value="Polysacc_synth"/>
</dbReference>
<feature type="transmembrane region" description="Helical" evidence="6">
    <location>
        <begin position="386"/>
        <end position="408"/>
    </location>
</feature>
<evidence type="ECO:0000256" key="1">
    <source>
        <dbReference type="ARBA" id="ARBA00004651"/>
    </source>
</evidence>
<feature type="transmembrane region" description="Helical" evidence="6">
    <location>
        <begin position="290"/>
        <end position="308"/>
    </location>
</feature>
<dbReference type="KEGG" id="mmx:MmarC6_0588"/>
<evidence type="ECO:0000256" key="5">
    <source>
        <dbReference type="ARBA" id="ARBA00023136"/>
    </source>
</evidence>
<keyword evidence="4 6" id="KW-1133">Transmembrane helix</keyword>
<dbReference type="GO" id="GO:0005886">
    <property type="term" value="C:plasma membrane"/>
    <property type="evidence" value="ECO:0007669"/>
    <property type="project" value="UniProtKB-SubCell"/>
</dbReference>
<feature type="transmembrane region" description="Helical" evidence="6">
    <location>
        <begin position="80"/>
        <end position="102"/>
    </location>
</feature>
<gene>
    <name evidence="7" type="ordered locus">MmarC6_0588</name>
</gene>
<evidence type="ECO:0000256" key="4">
    <source>
        <dbReference type="ARBA" id="ARBA00022989"/>
    </source>
</evidence>
<evidence type="ECO:0000256" key="6">
    <source>
        <dbReference type="SAM" id="Phobius"/>
    </source>
</evidence>
<keyword evidence="2" id="KW-1003">Cell membrane</keyword>
<feature type="transmembrane region" description="Helical" evidence="6">
    <location>
        <begin position="42"/>
        <end position="68"/>
    </location>
</feature>
<feature type="transmembrane region" description="Helical" evidence="6">
    <location>
        <begin position="171"/>
        <end position="188"/>
    </location>
</feature>
<keyword evidence="5 6" id="KW-0472">Membrane</keyword>
<dbReference type="PANTHER" id="PTHR30250">
    <property type="entry name" value="PST FAMILY PREDICTED COLANIC ACID TRANSPORTER"/>
    <property type="match status" value="1"/>
</dbReference>
<keyword evidence="3 6" id="KW-0812">Transmembrane</keyword>
<reference evidence="7" key="1">
    <citation type="submission" date="2007-10" db="EMBL/GenBank/DDBJ databases">
        <title>Complete sequence of Methanococcus maripaludis C6.</title>
        <authorList>
            <consortium name="US DOE Joint Genome Institute"/>
            <person name="Copeland A."/>
            <person name="Lucas S."/>
            <person name="Lapidus A."/>
            <person name="Barry K."/>
            <person name="Glavina del Rio T."/>
            <person name="Dalin E."/>
            <person name="Tice H."/>
            <person name="Pitluck S."/>
            <person name="Clum A."/>
            <person name="Schmutz J."/>
            <person name="Larimer F."/>
            <person name="Land M."/>
            <person name="Hauser L."/>
            <person name="Kyrpides N."/>
            <person name="Mikhailova N."/>
            <person name="Sieprawska-Lupa M."/>
            <person name="Whitman W.B."/>
            <person name="Richardson P."/>
        </authorList>
    </citation>
    <scope>NUCLEOTIDE SEQUENCE [LARGE SCALE GENOMIC DNA]</scope>
    <source>
        <strain evidence="7">C6</strain>
    </source>
</reference>
<dbReference type="OrthoDB" id="19148at2157"/>
<evidence type="ECO:0000256" key="2">
    <source>
        <dbReference type="ARBA" id="ARBA00022475"/>
    </source>
</evidence>
<feature type="transmembrane region" description="Helical" evidence="6">
    <location>
        <begin position="247"/>
        <end position="269"/>
    </location>
</feature>
<protein>
    <submittedName>
        <fullName evidence="7">Polysaccharide biosynthesis protein</fullName>
    </submittedName>
</protein>
<dbReference type="PANTHER" id="PTHR30250:SF11">
    <property type="entry name" value="O-ANTIGEN TRANSPORTER-RELATED"/>
    <property type="match status" value="1"/>
</dbReference>
<feature type="transmembrane region" description="Helical" evidence="6">
    <location>
        <begin position="328"/>
        <end position="349"/>
    </location>
</feature>
<feature type="transmembrane region" description="Helical" evidence="6">
    <location>
        <begin position="108"/>
        <end position="133"/>
    </location>
</feature>
<sequence>MQLKILKTNDLFWYTLSNIIGKMILGLSGIFLARFFSKLDYAIYATATAFVGLIYIFAQFGTIDYGFFEFSKDMYNSDKILANISYIFMVFYTVGLTSILFYDFIYGSGVVIAFLLYIRYFFEWIFGVITIKLQSKNLFPKLSRMILLKSLSIAIPLLLILIFNLNLNHYILLYVLLTVLIVNIFVYFNSNILISNFLDFKHNLYYEKYVCSQLKPFFVSGMMSYVYMQSDILMISMMAGTAAVGGYAAMVALIFGLYLIPVSFHNYYLPKITSKYHEGLEKELTSLIKEFRNLVLFSMTPISLIMFFGSEHLINLIYGSKYIESSNILTIMSLVLLIHSFSVVYGALITASGNQKIRSRIQSAVALLNIVLNIFIIPIYGPMGAAMTTFLSEIILFIGYFFSGIKLIRK</sequence>
<proteinExistence type="predicted"/>
<accession>A9A6X7</accession>
<evidence type="ECO:0000313" key="7">
    <source>
        <dbReference type="EMBL" id="ABX01405.1"/>
    </source>
</evidence>
<dbReference type="Pfam" id="PF01943">
    <property type="entry name" value="Polysacc_synt"/>
    <property type="match status" value="1"/>
</dbReference>
<dbReference type="STRING" id="444158.MmarC6_0588"/>
<dbReference type="AlphaFoldDB" id="A9A6X7"/>